<dbReference type="Proteomes" id="UP000239209">
    <property type="component" value="Unassembled WGS sequence"/>
</dbReference>
<keyword evidence="3" id="KW-1185">Reference proteome</keyword>
<evidence type="ECO:0000313" key="3">
    <source>
        <dbReference type="Proteomes" id="UP000239209"/>
    </source>
</evidence>
<dbReference type="SFLD" id="SFLDS00003">
    <property type="entry name" value="Haloacid_Dehalogenase"/>
    <property type="match status" value="1"/>
</dbReference>
<dbReference type="PANTHER" id="PTHR43316">
    <property type="entry name" value="HYDROLASE, HALOACID DELAHOGENASE-RELATED"/>
    <property type="match status" value="1"/>
</dbReference>
<reference evidence="2 3" key="1">
    <citation type="submission" date="2018-03" db="EMBL/GenBank/DDBJ databases">
        <title>Genomic Encyclopedia of Archaeal and Bacterial Type Strains, Phase II (KMG-II): from individual species to whole genera.</title>
        <authorList>
            <person name="Goeker M."/>
        </authorList>
    </citation>
    <scope>NUCLEOTIDE SEQUENCE [LARGE SCALE GENOMIC DNA]</scope>
    <source>
        <strain evidence="2 3">DSM 45348</strain>
    </source>
</reference>
<dbReference type="Pfam" id="PF00702">
    <property type="entry name" value="Hydrolase"/>
    <property type="match status" value="1"/>
</dbReference>
<dbReference type="PANTHER" id="PTHR43316:SF3">
    <property type="entry name" value="HALOACID DEHALOGENASE, TYPE II (AFU_ORTHOLOGUE AFUA_2G07750)-RELATED"/>
    <property type="match status" value="1"/>
</dbReference>
<dbReference type="InterPro" id="IPR023214">
    <property type="entry name" value="HAD_sf"/>
</dbReference>
<dbReference type="GO" id="GO:0016787">
    <property type="term" value="F:hydrolase activity"/>
    <property type="evidence" value="ECO:0007669"/>
    <property type="project" value="UniProtKB-KW"/>
</dbReference>
<dbReference type="InterPro" id="IPR006439">
    <property type="entry name" value="HAD-SF_hydro_IA"/>
</dbReference>
<dbReference type="AlphaFoldDB" id="A0A2T0SHI4"/>
<evidence type="ECO:0000256" key="1">
    <source>
        <dbReference type="ARBA" id="ARBA00022801"/>
    </source>
</evidence>
<comment type="caution">
    <text evidence="2">The sequence shown here is derived from an EMBL/GenBank/DDBJ whole genome shotgun (WGS) entry which is preliminary data.</text>
</comment>
<dbReference type="OrthoDB" id="3774052at2"/>
<dbReference type="SUPFAM" id="SSF56784">
    <property type="entry name" value="HAD-like"/>
    <property type="match status" value="1"/>
</dbReference>
<dbReference type="InterPro" id="IPR036412">
    <property type="entry name" value="HAD-like_sf"/>
</dbReference>
<dbReference type="EMBL" id="PVZG01000001">
    <property type="protein sequence ID" value="PRY32878.1"/>
    <property type="molecule type" value="Genomic_DNA"/>
</dbReference>
<evidence type="ECO:0000313" key="2">
    <source>
        <dbReference type="EMBL" id="PRY32878.1"/>
    </source>
</evidence>
<dbReference type="RefSeq" id="WP_106124261.1">
    <property type="nucleotide sequence ID" value="NZ_PVZG01000001.1"/>
</dbReference>
<sequence length="218" mass="22867">MYRAVLLDVYGTLVHDDETWATEAAAGIAARSGADPDDVARYWSARIWAMAGSAHGPDFRRLDDLDAASLAETAAHFGTHAGPPRYPAGLPAPYPDSLPFLAAAGLPVCLVSDADRDRLEPVLHGHGITAAAVVTSEDARAYKPRPEPFRMALRLLGLAAGDVLHIGDSPAADLAGANNLGIDTAFVRRDARPLPPGVTATYTVDTLTGLLPVLGDAR</sequence>
<dbReference type="SFLD" id="SFLDG01129">
    <property type="entry name" value="C1.5:_HAD__Beta-PGM__Phosphata"/>
    <property type="match status" value="1"/>
</dbReference>
<protein>
    <submittedName>
        <fullName evidence="2">2-haloacid dehalogenase/putative hydrolase of the HAD superfamily</fullName>
    </submittedName>
</protein>
<dbReference type="PRINTS" id="PR00413">
    <property type="entry name" value="HADHALOGNASE"/>
</dbReference>
<gene>
    <name evidence="2" type="ORF">CLV70_10137</name>
</gene>
<dbReference type="NCBIfam" id="TIGR01549">
    <property type="entry name" value="HAD-SF-IA-v1"/>
    <property type="match status" value="1"/>
</dbReference>
<dbReference type="Gene3D" id="3.40.50.1000">
    <property type="entry name" value="HAD superfamily/HAD-like"/>
    <property type="match status" value="1"/>
</dbReference>
<name>A0A2T0SHI4_9ACTN</name>
<organism evidence="2 3">
    <name type="scientific">Pseudosporangium ferrugineum</name>
    <dbReference type="NCBI Taxonomy" id="439699"/>
    <lineage>
        <taxon>Bacteria</taxon>
        <taxon>Bacillati</taxon>
        <taxon>Actinomycetota</taxon>
        <taxon>Actinomycetes</taxon>
        <taxon>Micromonosporales</taxon>
        <taxon>Micromonosporaceae</taxon>
        <taxon>Pseudosporangium</taxon>
    </lineage>
</organism>
<proteinExistence type="predicted"/>
<dbReference type="InterPro" id="IPR051540">
    <property type="entry name" value="S-2-haloacid_dehalogenase"/>
</dbReference>
<accession>A0A2T0SHI4</accession>
<keyword evidence="1 2" id="KW-0378">Hydrolase</keyword>